<dbReference type="EMBL" id="CM046400">
    <property type="protein sequence ID" value="KAI8523300.1"/>
    <property type="molecule type" value="Genomic_DNA"/>
</dbReference>
<evidence type="ECO:0000313" key="1">
    <source>
        <dbReference type="EMBL" id="KAI8523300.1"/>
    </source>
</evidence>
<sequence length="142" mass="16482">MADPVADTDPKTPSLTTSKTAETTLLTTSNANSARYSTHDLIKSATWSNPLFAASPGTLRPWISKHMKDAAVVNIIRETMFDRVVTAKKMIFRRKRTMFFGEREREREREREDLKRKEKVCDLLWNLQNNIRECFLGSRLYL</sequence>
<protein>
    <submittedName>
        <fullName evidence="1">Uncharacterized protein</fullName>
    </submittedName>
</protein>
<accession>A0ACC0L3K8</accession>
<reference evidence="1" key="1">
    <citation type="submission" date="2022-02" db="EMBL/GenBank/DDBJ databases">
        <title>Plant Genome Project.</title>
        <authorList>
            <person name="Zhang R.-G."/>
        </authorList>
    </citation>
    <scope>NUCLEOTIDE SEQUENCE</scope>
    <source>
        <strain evidence="1">AT1</strain>
    </source>
</reference>
<proteinExistence type="predicted"/>
<comment type="caution">
    <text evidence="1">The sequence shown here is derived from an EMBL/GenBank/DDBJ whole genome shotgun (WGS) entry which is preliminary data.</text>
</comment>
<organism evidence="1 2">
    <name type="scientific">Rhododendron molle</name>
    <name type="common">Chinese azalea</name>
    <name type="synonym">Azalea mollis</name>
    <dbReference type="NCBI Taxonomy" id="49168"/>
    <lineage>
        <taxon>Eukaryota</taxon>
        <taxon>Viridiplantae</taxon>
        <taxon>Streptophyta</taxon>
        <taxon>Embryophyta</taxon>
        <taxon>Tracheophyta</taxon>
        <taxon>Spermatophyta</taxon>
        <taxon>Magnoliopsida</taxon>
        <taxon>eudicotyledons</taxon>
        <taxon>Gunneridae</taxon>
        <taxon>Pentapetalae</taxon>
        <taxon>asterids</taxon>
        <taxon>Ericales</taxon>
        <taxon>Ericaceae</taxon>
        <taxon>Ericoideae</taxon>
        <taxon>Rhodoreae</taxon>
        <taxon>Rhododendron</taxon>
    </lineage>
</organism>
<name>A0ACC0L3K8_RHOML</name>
<dbReference type="Proteomes" id="UP001062846">
    <property type="component" value="Chromosome 13"/>
</dbReference>
<gene>
    <name evidence="1" type="ORF">RHMOL_Rhmol13G0062600</name>
</gene>
<keyword evidence="2" id="KW-1185">Reference proteome</keyword>
<evidence type="ECO:0000313" key="2">
    <source>
        <dbReference type="Proteomes" id="UP001062846"/>
    </source>
</evidence>